<dbReference type="EMBL" id="FZOU01000008">
    <property type="protein sequence ID" value="SNT35660.1"/>
    <property type="molecule type" value="Genomic_DNA"/>
</dbReference>
<dbReference type="Proteomes" id="UP000198356">
    <property type="component" value="Unassembled WGS sequence"/>
</dbReference>
<dbReference type="AlphaFoldDB" id="A0A239LZE4"/>
<keyword evidence="3" id="KW-1185">Reference proteome</keyword>
<evidence type="ECO:0000313" key="3">
    <source>
        <dbReference type="Proteomes" id="UP000198356"/>
    </source>
</evidence>
<gene>
    <name evidence="2" type="ORF">SAMN05421770_10890</name>
</gene>
<proteinExistence type="predicted"/>
<name>A0A239LZE4_9BACT</name>
<accession>A0A239LZE4</accession>
<evidence type="ECO:0000313" key="2">
    <source>
        <dbReference type="EMBL" id="SNT35660.1"/>
    </source>
</evidence>
<feature type="region of interest" description="Disordered" evidence="1">
    <location>
        <begin position="22"/>
        <end position="42"/>
    </location>
</feature>
<evidence type="ECO:0000256" key="1">
    <source>
        <dbReference type="SAM" id="MobiDB-lite"/>
    </source>
</evidence>
<reference evidence="2 3" key="1">
    <citation type="submission" date="2017-06" db="EMBL/GenBank/DDBJ databases">
        <authorList>
            <person name="Kim H.J."/>
            <person name="Triplett B.A."/>
        </authorList>
    </citation>
    <scope>NUCLEOTIDE SEQUENCE [LARGE SCALE GENOMIC DNA]</scope>
    <source>
        <strain evidence="2 3">DSM 18704</strain>
    </source>
</reference>
<protein>
    <submittedName>
        <fullName evidence="2">Uncharacterized protein</fullName>
    </submittedName>
</protein>
<organism evidence="2 3">
    <name type="scientific">Granulicella rosea</name>
    <dbReference type="NCBI Taxonomy" id="474952"/>
    <lineage>
        <taxon>Bacteria</taxon>
        <taxon>Pseudomonadati</taxon>
        <taxon>Acidobacteriota</taxon>
        <taxon>Terriglobia</taxon>
        <taxon>Terriglobales</taxon>
        <taxon>Acidobacteriaceae</taxon>
        <taxon>Granulicella</taxon>
    </lineage>
</organism>
<sequence length="55" mass="6074">MLVILNEVKDLLEAFVVAGSCSGQRRKTSNSSKNKSRSFGYAQDDRQLGLLASKR</sequence>